<dbReference type="GO" id="GO:0016117">
    <property type="term" value="P:carotenoid biosynthetic process"/>
    <property type="evidence" value="ECO:0007669"/>
    <property type="project" value="UniProtKB-KW"/>
</dbReference>
<dbReference type="NCBIfam" id="NF045687">
    <property type="entry name" value="LycopCycCtrL"/>
    <property type="match status" value="1"/>
</dbReference>
<dbReference type="InterPro" id="IPR054896">
    <property type="entry name" value="LycopCyc"/>
</dbReference>
<dbReference type="PANTHER" id="PTHR39757">
    <property type="match status" value="1"/>
</dbReference>
<evidence type="ECO:0000256" key="1">
    <source>
        <dbReference type="ARBA" id="ARBA00006599"/>
    </source>
</evidence>
<dbReference type="InterPro" id="IPR036188">
    <property type="entry name" value="FAD/NAD-bd_sf"/>
</dbReference>
<keyword evidence="2" id="KW-0125">Carotenoid biosynthesis</keyword>
<sequence>MLDFDALVIGSGPAGTIIAAALAERGLKVGGLTASPLRQVWPNTYGIWRDELDALGLTELLGHCWENCVSYFGKGEVNHGRAYGLFDKVKLQNHLLAKCETGGVEWHQGKATNIEHDRERSIVTTKAGEIFRARVVIEASGHDPLFVKRQDRGAVAFQTAYGIVGHFSVPPVEPQQFVHQDFRSEHLSASERATEPPTFLYAMDLGDDVYFVEETSLAMSPPVSFELLERRLHQRLAARGIKVTQVHEVERCIFPMTLPLPDLHQPVVAFGGAASMVHPASGYLLGAMLRRAPGLAAAIATALQDARAEPAAIANTAWQELWNPDRLRKYYLYRFGLEKLMRFDEVLLKQHLDTFFSLPQSQWSGFLADTLSTPELLAAMVRLFAIAPNSLRWGLMQFPGLESNLFWQFISLQAAKSPLAVTSKSLT</sequence>
<dbReference type="STRING" id="1173020.Cha6605_0728"/>
<dbReference type="Pfam" id="PF05834">
    <property type="entry name" value="Lycopene_cycl"/>
    <property type="match status" value="1"/>
</dbReference>
<evidence type="ECO:0000313" key="5">
    <source>
        <dbReference type="Proteomes" id="UP000010366"/>
    </source>
</evidence>
<dbReference type="HOGENOM" id="CLU_032956_1_0_3"/>
<evidence type="ECO:0000256" key="3">
    <source>
        <dbReference type="ARBA" id="ARBA00023027"/>
    </source>
</evidence>
<dbReference type="Gene3D" id="3.50.50.60">
    <property type="entry name" value="FAD/NAD(P)-binding domain"/>
    <property type="match status" value="1"/>
</dbReference>
<dbReference type="AlphaFoldDB" id="K9UCR1"/>
<comment type="similarity">
    <text evidence="1">Belongs to the lycopene cyclase family.</text>
</comment>
<reference evidence="4 5" key="1">
    <citation type="submission" date="2012-05" db="EMBL/GenBank/DDBJ databases">
        <title>Finished chromosome of genome of Chamaesiphon sp. PCC 6605.</title>
        <authorList>
            <consortium name="US DOE Joint Genome Institute"/>
            <person name="Gugger M."/>
            <person name="Coursin T."/>
            <person name="Rippka R."/>
            <person name="Tandeau De Marsac N."/>
            <person name="Huntemann M."/>
            <person name="Wei C.-L."/>
            <person name="Han J."/>
            <person name="Detter J.C."/>
            <person name="Han C."/>
            <person name="Tapia R."/>
            <person name="Chen A."/>
            <person name="Kyrpides N."/>
            <person name="Mavromatis K."/>
            <person name="Markowitz V."/>
            <person name="Szeto E."/>
            <person name="Ivanova N."/>
            <person name="Pagani I."/>
            <person name="Pati A."/>
            <person name="Goodwin L."/>
            <person name="Nordberg H.P."/>
            <person name="Cantor M.N."/>
            <person name="Hua S.X."/>
            <person name="Woyke T."/>
            <person name="Kerfeld C.A."/>
        </authorList>
    </citation>
    <scope>NUCLEOTIDE SEQUENCE [LARGE SCALE GENOMIC DNA]</scope>
    <source>
        <strain evidence="5">ATCC 27169 / PCC 6605</strain>
    </source>
</reference>
<dbReference type="InterPro" id="IPR010108">
    <property type="entry name" value="Lycopene_cyclase_b/e"/>
</dbReference>
<proteinExistence type="inferred from homology"/>
<protein>
    <submittedName>
        <fullName evidence="4">Lycopene cyclase family protein</fullName>
    </submittedName>
</protein>
<evidence type="ECO:0000256" key="2">
    <source>
        <dbReference type="ARBA" id="ARBA00022746"/>
    </source>
</evidence>
<evidence type="ECO:0000313" key="4">
    <source>
        <dbReference type="EMBL" id="AFY91999.1"/>
    </source>
</evidence>
<organism evidence="4 5">
    <name type="scientific">Chamaesiphon minutus (strain ATCC 27169 / PCC 6605)</name>
    <dbReference type="NCBI Taxonomy" id="1173020"/>
    <lineage>
        <taxon>Bacteria</taxon>
        <taxon>Bacillati</taxon>
        <taxon>Cyanobacteriota</taxon>
        <taxon>Cyanophyceae</taxon>
        <taxon>Gomontiellales</taxon>
        <taxon>Chamaesiphonaceae</taxon>
        <taxon>Chamaesiphon</taxon>
    </lineage>
</organism>
<name>K9UCR1_CHAP6</name>
<dbReference type="PANTHER" id="PTHR39757:SF5">
    <property type="entry name" value="OS02G0190600 PROTEIN"/>
    <property type="match status" value="1"/>
</dbReference>
<keyword evidence="3" id="KW-0520">NAD</keyword>
<dbReference type="GO" id="GO:0016860">
    <property type="term" value="F:intramolecular oxidoreductase activity"/>
    <property type="evidence" value="ECO:0007669"/>
    <property type="project" value="UniProtKB-ARBA"/>
</dbReference>
<keyword evidence="5" id="KW-1185">Reference proteome</keyword>
<dbReference type="GO" id="GO:0016705">
    <property type="term" value="F:oxidoreductase activity, acting on paired donors, with incorporation or reduction of molecular oxygen"/>
    <property type="evidence" value="ECO:0007669"/>
    <property type="project" value="InterPro"/>
</dbReference>
<gene>
    <name evidence="4" type="ORF">Cha6605_0728</name>
</gene>
<dbReference type="NCBIfam" id="TIGR01790">
    <property type="entry name" value="carotene-cycl"/>
    <property type="match status" value="1"/>
</dbReference>
<dbReference type="Proteomes" id="UP000010366">
    <property type="component" value="Chromosome"/>
</dbReference>
<dbReference type="SUPFAM" id="SSF51905">
    <property type="entry name" value="FAD/NAD(P)-binding domain"/>
    <property type="match status" value="1"/>
</dbReference>
<dbReference type="PATRIC" id="fig|1173020.3.peg.859"/>
<dbReference type="EMBL" id="CP003600">
    <property type="protein sequence ID" value="AFY91999.1"/>
    <property type="molecule type" value="Genomic_DNA"/>
</dbReference>
<dbReference type="KEGG" id="cmp:Cha6605_0728"/>
<dbReference type="eggNOG" id="COG0644">
    <property type="taxonomic scope" value="Bacteria"/>
</dbReference>
<accession>K9UCR1</accession>
<dbReference type="RefSeq" id="WP_015158193.1">
    <property type="nucleotide sequence ID" value="NC_019697.1"/>
</dbReference>